<protein>
    <submittedName>
        <fullName evidence="1">Uncharacterized protein</fullName>
    </submittedName>
</protein>
<dbReference type="AlphaFoldDB" id="A0AAD6V2A2"/>
<evidence type="ECO:0000313" key="2">
    <source>
        <dbReference type="Proteomes" id="UP001219525"/>
    </source>
</evidence>
<reference evidence="1" key="1">
    <citation type="submission" date="2023-03" db="EMBL/GenBank/DDBJ databases">
        <title>Massive genome expansion in bonnet fungi (Mycena s.s.) driven by repeated elements and novel gene families across ecological guilds.</title>
        <authorList>
            <consortium name="Lawrence Berkeley National Laboratory"/>
            <person name="Harder C.B."/>
            <person name="Miyauchi S."/>
            <person name="Viragh M."/>
            <person name="Kuo A."/>
            <person name="Thoen E."/>
            <person name="Andreopoulos B."/>
            <person name="Lu D."/>
            <person name="Skrede I."/>
            <person name="Drula E."/>
            <person name="Henrissat B."/>
            <person name="Morin E."/>
            <person name="Kohler A."/>
            <person name="Barry K."/>
            <person name="LaButti K."/>
            <person name="Morin E."/>
            <person name="Salamov A."/>
            <person name="Lipzen A."/>
            <person name="Mereny Z."/>
            <person name="Hegedus B."/>
            <person name="Baldrian P."/>
            <person name="Stursova M."/>
            <person name="Weitz H."/>
            <person name="Taylor A."/>
            <person name="Grigoriev I.V."/>
            <person name="Nagy L.G."/>
            <person name="Martin F."/>
            <person name="Kauserud H."/>
        </authorList>
    </citation>
    <scope>NUCLEOTIDE SEQUENCE</scope>
    <source>
        <strain evidence="1">9144</strain>
    </source>
</reference>
<keyword evidence="2" id="KW-1185">Reference proteome</keyword>
<comment type="caution">
    <text evidence="1">The sequence shown here is derived from an EMBL/GenBank/DDBJ whole genome shotgun (WGS) entry which is preliminary data.</text>
</comment>
<proteinExistence type="predicted"/>
<name>A0AAD6V2A2_9AGAR</name>
<organism evidence="1 2">
    <name type="scientific">Mycena pura</name>
    <dbReference type="NCBI Taxonomy" id="153505"/>
    <lineage>
        <taxon>Eukaryota</taxon>
        <taxon>Fungi</taxon>
        <taxon>Dikarya</taxon>
        <taxon>Basidiomycota</taxon>
        <taxon>Agaricomycotina</taxon>
        <taxon>Agaricomycetes</taxon>
        <taxon>Agaricomycetidae</taxon>
        <taxon>Agaricales</taxon>
        <taxon>Marasmiineae</taxon>
        <taxon>Mycenaceae</taxon>
        <taxon>Mycena</taxon>
    </lineage>
</organism>
<sequence length="238" mass="26050">MHTPALVCRLPHLYWCSTCATACTRKHFSAQGPYPPVPVYAGVSTHRHQHAHQHWRMRARAAPHGAGVWWGSGRWSGRRTQVAGKRGQHKCREAQHGTSGGTVARERYAAPNVVREVKRAHWAVGGAVEQRAAVHTVGQQTACMRPGPDGCGEDERPLGLSAGLMTEPDLVQTAHINSRNFVLNSLEIGDGCAMRTGSRLLSGVSMEDMFVEHTLLTSGDIADARTVYSSWPAKLYQE</sequence>
<dbReference type="Proteomes" id="UP001219525">
    <property type="component" value="Unassembled WGS sequence"/>
</dbReference>
<accession>A0AAD6V2A2</accession>
<gene>
    <name evidence="1" type="ORF">GGX14DRAFT_658731</name>
</gene>
<dbReference type="EMBL" id="JARJCW010000060">
    <property type="protein sequence ID" value="KAJ7201014.1"/>
    <property type="molecule type" value="Genomic_DNA"/>
</dbReference>
<evidence type="ECO:0000313" key="1">
    <source>
        <dbReference type="EMBL" id="KAJ7201014.1"/>
    </source>
</evidence>